<dbReference type="EMBL" id="CP016268">
    <property type="protein sequence ID" value="ANO53253.1"/>
    <property type="molecule type" value="Genomic_DNA"/>
</dbReference>
<dbReference type="KEGG" id="woc:BA177_13850"/>
<name>A0A193LLF2_9GAMM</name>
<evidence type="ECO:0000313" key="1">
    <source>
        <dbReference type="EMBL" id="ANO53253.1"/>
    </source>
</evidence>
<dbReference type="STRING" id="1548547.BA177_13850"/>
<sequence length="347" mass="38441">MLGLSGAAMAEPLDGGRIGYVLTERHWAVYETEDSKTECPDGFNGGPREQFDELFPEDSKVERTVLETRLMREGRQFHPTTTPEPFPFKEVQGDISYGMNLDGKVGPEDFQSPDGEAGIDNQLYRAIGCIASYRTDGAVWFFENFFMAGNGYTRWMIELTGVDSLENDDDVTVTTYRGLDDLVTDASGQGFVSGGTQRVDVRWGQSFINEVKGKIVDGVLTTQPIEVAKIPWSQPGVSGGYHLIRDLQLQLKLTANEAQGQMAGYTDVAQFTHRLNTNWATHHQSYGQLSSPSEYRALRRLADAYPDPETGANTAISSSVNMTLTQVYIVHPSEETQAWNQVAKNGK</sequence>
<reference evidence="1 2" key="1">
    <citation type="submission" date="2016-06" db="EMBL/GenBank/DDBJ databases">
        <title>Complete genome sequence of a deep-branching marine Gamma Proteobacterium Woeseia oceani type strain XK5.</title>
        <authorList>
            <person name="Mu D."/>
            <person name="Du Z."/>
        </authorList>
    </citation>
    <scope>NUCLEOTIDE SEQUENCE [LARGE SCALE GENOMIC DNA]</scope>
    <source>
        <strain evidence="1 2">XK5</strain>
    </source>
</reference>
<proteinExistence type="predicted"/>
<organism evidence="1 2">
    <name type="scientific">Woeseia oceani</name>
    <dbReference type="NCBI Taxonomy" id="1548547"/>
    <lineage>
        <taxon>Bacteria</taxon>
        <taxon>Pseudomonadati</taxon>
        <taxon>Pseudomonadota</taxon>
        <taxon>Gammaproteobacteria</taxon>
        <taxon>Woeseiales</taxon>
        <taxon>Woeseiaceae</taxon>
        <taxon>Woeseia</taxon>
    </lineage>
</organism>
<accession>A0A193LLF2</accession>
<dbReference type="OrthoDB" id="8178235at2"/>
<dbReference type="Proteomes" id="UP000092695">
    <property type="component" value="Chromosome"/>
</dbReference>
<dbReference type="AlphaFoldDB" id="A0A193LLF2"/>
<evidence type="ECO:0000313" key="2">
    <source>
        <dbReference type="Proteomes" id="UP000092695"/>
    </source>
</evidence>
<keyword evidence="2" id="KW-1185">Reference proteome</keyword>
<gene>
    <name evidence="1" type="ORF">BA177_13850</name>
</gene>
<protein>
    <submittedName>
        <fullName evidence="1">Uncharacterized protein</fullName>
    </submittedName>
</protein>